<keyword evidence="4" id="KW-0732">Signal</keyword>
<protein>
    <recommendedName>
        <fullName evidence="3">Palmitoyl-protein thioesterase 1</fullName>
        <ecNumber evidence="2">3.1.2.22</ecNumber>
    </recommendedName>
    <alternativeName>
        <fullName evidence="8">Palmitoyl-protein hydrolase 1</fullName>
    </alternativeName>
</protein>
<dbReference type="Pfam" id="PF02089">
    <property type="entry name" value="Palm_thioest"/>
    <property type="match status" value="1"/>
</dbReference>
<dbReference type="GO" id="GO:0005764">
    <property type="term" value="C:lysosome"/>
    <property type="evidence" value="ECO:0007669"/>
    <property type="project" value="TreeGrafter"/>
</dbReference>
<evidence type="ECO:0000256" key="3">
    <source>
        <dbReference type="ARBA" id="ARBA00014212"/>
    </source>
</evidence>
<evidence type="ECO:0000256" key="2">
    <source>
        <dbReference type="ARBA" id="ARBA00012423"/>
    </source>
</evidence>
<evidence type="ECO:0000313" key="9">
    <source>
        <dbReference type="EMBL" id="CAD8510415.1"/>
    </source>
</evidence>
<dbReference type="Gene3D" id="3.40.50.1820">
    <property type="entry name" value="alpha/beta hydrolase"/>
    <property type="match status" value="1"/>
</dbReference>
<dbReference type="PRINTS" id="PR00414">
    <property type="entry name" value="PPTHIESTRASE"/>
</dbReference>
<dbReference type="SUPFAM" id="SSF53474">
    <property type="entry name" value="alpha/beta-Hydrolases"/>
    <property type="match status" value="1"/>
</dbReference>
<organism evidence="9">
    <name type="scientific">Hanusia phi</name>
    <dbReference type="NCBI Taxonomy" id="3032"/>
    <lineage>
        <taxon>Eukaryota</taxon>
        <taxon>Cryptophyceae</taxon>
        <taxon>Pyrenomonadales</taxon>
        <taxon>Geminigeraceae</taxon>
        <taxon>Hanusia</taxon>
    </lineage>
</organism>
<dbReference type="AlphaFoldDB" id="A0A7S0NFJ3"/>
<evidence type="ECO:0000256" key="4">
    <source>
        <dbReference type="ARBA" id="ARBA00022729"/>
    </source>
</evidence>
<evidence type="ECO:0000256" key="8">
    <source>
        <dbReference type="ARBA" id="ARBA00031934"/>
    </source>
</evidence>
<comment type="similarity">
    <text evidence="1">Belongs to the palmitoyl-protein thioesterase family.</text>
</comment>
<dbReference type="EC" id="3.1.2.22" evidence="2"/>
<evidence type="ECO:0000256" key="6">
    <source>
        <dbReference type="ARBA" id="ARBA00023157"/>
    </source>
</evidence>
<keyword evidence="7" id="KW-0325">Glycoprotein</keyword>
<dbReference type="FunFam" id="3.40.50.1820:FF:000107">
    <property type="entry name" value="Palmitoyl-protein thioesterase 1"/>
    <property type="match status" value="1"/>
</dbReference>
<keyword evidence="5" id="KW-0378">Hydrolase</keyword>
<accession>A0A7S0NFJ3</accession>
<gene>
    <name evidence="9" type="ORF">HPHI1048_LOCUS24737</name>
</gene>
<dbReference type="InterPro" id="IPR002472">
    <property type="entry name" value="Palm_thioest"/>
</dbReference>
<dbReference type="EMBL" id="HBEO01036504">
    <property type="protein sequence ID" value="CAD8510415.1"/>
    <property type="molecule type" value="Transcribed_RNA"/>
</dbReference>
<dbReference type="PANTHER" id="PTHR11247">
    <property type="entry name" value="PALMITOYL-PROTEIN THIOESTERASE/DOLICHYLDIPHOSPHATASE 1"/>
    <property type="match status" value="1"/>
</dbReference>
<sequence>MGDTCCLPVSMGRVKSLIQKQLPGAYVLSLMIGDNEAKDQYNGFFMPINEQLNFACTIISKDPKLAGGFHAIGFSQGGLFLRALVQICPQAKVQSLISIGGPQQGVFGLPRCITHSPFCETMRKLLEMGAYESIVQKRSVQAQYWQDPVNREEYLKYNIFLPDINNNFEDKKATYRDRILSLDKMVLVKFLNDTVVVPRESTWFEFYQDGQDEQIQPLKASNLYLEDWIGLKSLDAVGKLDRLECPGDHLEMPDGYFIQKIIPYLK</sequence>
<keyword evidence="6" id="KW-1015">Disulfide bond</keyword>
<evidence type="ECO:0000256" key="5">
    <source>
        <dbReference type="ARBA" id="ARBA00022801"/>
    </source>
</evidence>
<dbReference type="GO" id="GO:0008474">
    <property type="term" value="F:palmitoyl-(protein) hydrolase activity"/>
    <property type="evidence" value="ECO:0007669"/>
    <property type="project" value="UniProtKB-EC"/>
</dbReference>
<dbReference type="PANTHER" id="PTHR11247:SF8">
    <property type="entry name" value="PALMITOYL-PROTEIN THIOESTERASE 1"/>
    <property type="match status" value="1"/>
</dbReference>
<evidence type="ECO:0000256" key="7">
    <source>
        <dbReference type="ARBA" id="ARBA00023180"/>
    </source>
</evidence>
<name>A0A7S0NFJ3_9CRYP</name>
<dbReference type="InterPro" id="IPR029058">
    <property type="entry name" value="AB_hydrolase_fold"/>
</dbReference>
<evidence type="ECO:0000256" key="1">
    <source>
        <dbReference type="ARBA" id="ARBA00010758"/>
    </source>
</evidence>
<proteinExistence type="inferred from homology"/>
<reference evidence="9" key="1">
    <citation type="submission" date="2021-01" db="EMBL/GenBank/DDBJ databases">
        <authorList>
            <person name="Corre E."/>
            <person name="Pelletier E."/>
            <person name="Niang G."/>
            <person name="Scheremetjew M."/>
            <person name="Finn R."/>
            <person name="Kale V."/>
            <person name="Holt S."/>
            <person name="Cochrane G."/>
            <person name="Meng A."/>
            <person name="Brown T."/>
            <person name="Cohen L."/>
        </authorList>
    </citation>
    <scope>NUCLEOTIDE SEQUENCE</scope>
    <source>
        <strain evidence="9">CCMP325</strain>
    </source>
</reference>